<comment type="similarity">
    <text evidence="2">Belongs to the Mediator complex subunit 28 family.</text>
</comment>
<reference evidence="7" key="1">
    <citation type="submission" date="2022-07" db="EMBL/GenBank/DDBJ databases">
        <title>Phylogenomic reconstructions and comparative analyses of Kickxellomycotina fungi.</title>
        <authorList>
            <person name="Reynolds N.K."/>
            <person name="Stajich J.E."/>
            <person name="Barry K."/>
            <person name="Grigoriev I.V."/>
            <person name="Crous P."/>
            <person name="Smith M.E."/>
        </authorList>
    </citation>
    <scope>NUCLEOTIDE SEQUENCE</scope>
    <source>
        <strain evidence="7">NRRL 3115</strain>
    </source>
</reference>
<organism evidence="7 8">
    <name type="scientific">Coemansia spiralis</name>
    <dbReference type="NCBI Taxonomy" id="417178"/>
    <lineage>
        <taxon>Eukaryota</taxon>
        <taxon>Fungi</taxon>
        <taxon>Fungi incertae sedis</taxon>
        <taxon>Zoopagomycota</taxon>
        <taxon>Kickxellomycotina</taxon>
        <taxon>Kickxellomycetes</taxon>
        <taxon>Kickxellales</taxon>
        <taxon>Kickxellaceae</taxon>
        <taxon>Coemansia</taxon>
    </lineage>
</organism>
<evidence type="ECO:0000256" key="1">
    <source>
        <dbReference type="ARBA" id="ARBA00004123"/>
    </source>
</evidence>
<name>A0A9W8G3J9_9FUNG</name>
<evidence type="ECO:0000313" key="8">
    <source>
        <dbReference type="Proteomes" id="UP001151518"/>
    </source>
</evidence>
<comment type="subcellular location">
    <subcellularLocation>
        <location evidence="1">Nucleus</location>
    </subcellularLocation>
</comment>
<dbReference type="GO" id="GO:0003712">
    <property type="term" value="F:transcription coregulator activity"/>
    <property type="evidence" value="ECO:0007669"/>
    <property type="project" value="InterPro"/>
</dbReference>
<evidence type="ECO:0000313" key="7">
    <source>
        <dbReference type="EMBL" id="KAJ2672880.1"/>
    </source>
</evidence>
<dbReference type="InterPro" id="IPR021640">
    <property type="entry name" value="Mediator_Med28"/>
</dbReference>
<keyword evidence="3" id="KW-0805">Transcription regulation</keyword>
<gene>
    <name evidence="7" type="ORF">GGI25_004923</name>
</gene>
<accession>A0A9W8G3J9</accession>
<evidence type="ECO:0008006" key="9">
    <source>
        <dbReference type="Google" id="ProtNLM"/>
    </source>
</evidence>
<evidence type="ECO:0000256" key="4">
    <source>
        <dbReference type="ARBA" id="ARBA00023054"/>
    </source>
</evidence>
<evidence type="ECO:0000256" key="2">
    <source>
        <dbReference type="ARBA" id="ARBA00005571"/>
    </source>
</evidence>
<dbReference type="GO" id="GO:0016592">
    <property type="term" value="C:mediator complex"/>
    <property type="evidence" value="ECO:0007669"/>
    <property type="project" value="InterPro"/>
</dbReference>
<dbReference type="AlphaFoldDB" id="A0A9W8G3J9"/>
<keyword evidence="6" id="KW-0539">Nucleus</keyword>
<protein>
    <recommendedName>
        <fullName evidence="9">Mediator of RNA polymerase II transcription subunit 9</fullName>
    </recommendedName>
</protein>
<sequence>MERVFDKLDKQVETALQTLFPPTDGSSASDAQHRAQEFANQVAVVHAQLADIKRRIEETPNTDNSPVAALKKEITDLRQDISKKNKVLDKHRGILNGFVARLNVADAKNRKVVEGIDQDTA</sequence>
<dbReference type="GO" id="GO:0006357">
    <property type="term" value="P:regulation of transcription by RNA polymerase II"/>
    <property type="evidence" value="ECO:0007669"/>
    <property type="project" value="InterPro"/>
</dbReference>
<evidence type="ECO:0000256" key="3">
    <source>
        <dbReference type="ARBA" id="ARBA00023015"/>
    </source>
</evidence>
<dbReference type="Pfam" id="PF11594">
    <property type="entry name" value="Med28"/>
    <property type="match status" value="1"/>
</dbReference>
<evidence type="ECO:0000256" key="5">
    <source>
        <dbReference type="ARBA" id="ARBA00023163"/>
    </source>
</evidence>
<proteinExistence type="inferred from homology"/>
<dbReference type="EMBL" id="JANBTW010000075">
    <property type="protein sequence ID" value="KAJ2672880.1"/>
    <property type="molecule type" value="Genomic_DNA"/>
</dbReference>
<evidence type="ECO:0000256" key="6">
    <source>
        <dbReference type="ARBA" id="ARBA00023242"/>
    </source>
</evidence>
<comment type="caution">
    <text evidence="7">The sequence shown here is derived from an EMBL/GenBank/DDBJ whole genome shotgun (WGS) entry which is preliminary data.</text>
</comment>
<keyword evidence="4" id="KW-0175">Coiled coil</keyword>
<dbReference type="Proteomes" id="UP001151518">
    <property type="component" value="Unassembled WGS sequence"/>
</dbReference>
<keyword evidence="5" id="KW-0804">Transcription</keyword>
<dbReference type="OrthoDB" id="5553800at2759"/>